<comment type="caution">
    <text evidence="1">The sequence shown here is derived from an EMBL/GenBank/DDBJ whole genome shotgun (WGS) entry which is preliminary data.</text>
</comment>
<evidence type="ECO:0000313" key="1">
    <source>
        <dbReference type="EMBL" id="KAL1544070.1"/>
    </source>
</evidence>
<gene>
    <name evidence="1" type="ORF">AAHA92_20969</name>
</gene>
<protein>
    <submittedName>
        <fullName evidence="1">Uncharacterized protein</fullName>
    </submittedName>
</protein>
<dbReference type="Proteomes" id="UP001567538">
    <property type="component" value="Unassembled WGS sequence"/>
</dbReference>
<dbReference type="AlphaFoldDB" id="A0ABD1GK35"/>
<reference evidence="1 2" key="1">
    <citation type="submission" date="2024-06" db="EMBL/GenBank/DDBJ databases">
        <title>A chromosome level genome sequence of Diviner's sage (Salvia divinorum).</title>
        <authorList>
            <person name="Ford S.A."/>
            <person name="Ro D.-K."/>
            <person name="Ness R.W."/>
            <person name="Phillips M.A."/>
        </authorList>
    </citation>
    <scope>NUCLEOTIDE SEQUENCE [LARGE SCALE GENOMIC DNA]</scope>
    <source>
        <strain evidence="1">SAF-2024a</strain>
        <tissue evidence="1">Leaf</tissue>
    </source>
</reference>
<sequence>MRRLRPSLLEKAQLRRGSSPSALSRRCCSPCKAPGVPELRRRCSKPHPPCLRRCFSSVAGAAAFSRRPSSVSDSPSLSLPPSLLSARAVSRSWRPAALRSTRRRFPSRELSLFVTTGCTQLHPSSIWPYSVAVSPQSIMASKGDEASPCCSKSWDPCCSSSSSVSPTLVVKFESAAEENALSSSSSSPTPSDFSQFLCECEQCVLFGADLSAPSLFFFLIFIYSLY</sequence>
<organism evidence="1 2">
    <name type="scientific">Salvia divinorum</name>
    <name type="common">Maria pastora</name>
    <name type="synonym">Diviner's sage</name>
    <dbReference type="NCBI Taxonomy" id="28513"/>
    <lineage>
        <taxon>Eukaryota</taxon>
        <taxon>Viridiplantae</taxon>
        <taxon>Streptophyta</taxon>
        <taxon>Embryophyta</taxon>
        <taxon>Tracheophyta</taxon>
        <taxon>Spermatophyta</taxon>
        <taxon>Magnoliopsida</taxon>
        <taxon>eudicotyledons</taxon>
        <taxon>Gunneridae</taxon>
        <taxon>Pentapetalae</taxon>
        <taxon>asterids</taxon>
        <taxon>lamiids</taxon>
        <taxon>Lamiales</taxon>
        <taxon>Lamiaceae</taxon>
        <taxon>Nepetoideae</taxon>
        <taxon>Mentheae</taxon>
        <taxon>Salviinae</taxon>
        <taxon>Salvia</taxon>
        <taxon>Salvia subgen. Calosphace</taxon>
    </lineage>
</organism>
<evidence type="ECO:0000313" key="2">
    <source>
        <dbReference type="Proteomes" id="UP001567538"/>
    </source>
</evidence>
<dbReference type="EMBL" id="JBEAFC010000008">
    <property type="protein sequence ID" value="KAL1544070.1"/>
    <property type="molecule type" value="Genomic_DNA"/>
</dbReference>
<name>A0ABD1GK35_SALDI</name>
<proteinExistence type="predicted"/>
<keyword evidence="2" id="KW-1185">Reference proteome</keyword>
<accession>A0ABD1GK35</accession>